<dbReference type="GO" id="GO:0008270">
    <property type="term" value="F:zinc ion binding"/>
    <property type="evidence" value="ECO:0007669"/>
    <property type="project" value="UniProtKB-KW"/>
</dbReference>
<dbReference type="OrthoDB" id="8121437at2759"/>
<evidence type="ECO:0000313" key="6">
    <source>
        <dbReference type="Proteomes" id="UP000054567"/>
    </source>
</evidence>
<name>A0A0J6EVB0_COCPO</name>
<keyword evidence="3" id="KW-0862">Zinc</keyword>
<evidence type="ECO:0000259" key="4">
    <source>
        <dbReference type="Pfam" id="PF13695"/>
    </source>
</evidence>
<dbReference type="Proteomes" id="UP000054567">
    <property type="component" value="Unassembled WGS sequence"/>
</dbReference>
<dbReference type="Pfam" id="PF13695">
    <property type="entry name" value="Zn_ribbon_3CxxC"/>
    <property type="match status" value="1"/>
</dbReference>
<evidence type="ECO:0000256" key="1">
    <source>
        <dbReference type="ARBA" id="ARBA00022723"/>
    </source>
</evidence>
<dbReference type="EMBL" id="DS268109">
    <property type="protein sequence ID" value="KMM64486.1"/>
    <property type="molecule type" value="Genomic_DNA"/>
</dbReference>
<gene>
    <name evidence="5" type="ORF">CPAG_00838</name>
</gene>
<organism evidence="5 6">
    <name type="scientific">Coccidioides posadasii RMSCC 3488</name>
    <dbReference type="NCBI Taxonomy" id="454284"/>
    <lineage>
        <taxon>Eukaryota</taxon>
        <taxon>Fungi</taxon>
        <taxon>Dikarya</taxon>
        <taxon>Ascomycota</taxon>
        <taxon>Pezizomycotina</taxon>
        <taxon>Eurotiomycetes</taxon>
        <taxon>Eurotiomycetidae</taxon>
        <taxon>Onygenales</taxon>
        <taxon>Onygenaceae</taxon>
        <taxon>Coccidioides</taxon>
    </lineage>
</organism>
<dbReference type="InterPro" id="IPR027377">
    <property type="entry name" value="ZAR1/RTP1-5-like_Znf-3CxxC"/>
</dbReference>
<reference evidence="6" key="2">
    <citation type="journal article" date="2009" name="Genome Res.">
        <title>Comparative genomic analyses of the human fungal pathogens Coccidioides and their relatives.</title>
        <authorList>
            <person name="Sharpton T.J."/>
            <person name="Stajich J.E."/>
            <person name="Rounsley S.D."/>
            <person name="Gardner M.J."/>
            <person name="Wortman J.R."/>
            <person name="Jordar V.S."/>
            <person name="Maiti R."/>
            <person name="Kodira C.D."/>
            <person name="Neafsey D.E."/>
            <person name="Zeng Q."/>
            <person name="Hung C.-Y."/>
            <person name="McMahan C."/>
            <person name="Muszewska A."/>
            <person name="Grynberg M."/>
            <person name="Mandel M.A."/>
            <person name="Kellner E.M."/>
            <person name="Barker B.M."/>
            <person name="Galgiani J.N."/>
            <person name="Orbach M.J."/>
            <person name="Kirkland T.N."/>
            <person name="Cole G.T."/>
            <person name="Henn M.R."/>
            <person name="Birren B.W."/>
            <person name="Taylor J.W."/>
        </authorList>
    </citation>
    <scope>NUCLEOTIDE SEQUENCE [LARGE SCALE GENOMIC DNA]</scope>
    <source>
        <strain evidence="6">RMSCC 3488</strain>
    </source>
</reference>
<accession>A0A0J6EVB0</accession>
<feature type="domain" description="3CxxC-type" evidence="4">
    <location>
        <begin position="45"/>
        <end position="83"/>
    </location>
</feature>
<evidence type="ECO:0000256" key="3">
    <source>
        <dbReference type="ARBA" id="ARBA00022833"/>
    </source>
</evidence>
<keyword evidence="1" id="KW-0479">Metal-binding</keyword>
<dbReference type="VEuPathDB" id="FungiDB:CPAG_00838"/>
<proteinExistence type="predicted"/>
<evidence type="ECO:0000313" key="5">
    <source>
        <dbReference type="EMBL" id="KMM64486.1"/>
    </source>
</evidence>
<evidence type="ECO:0000256" key="2">
    <source>
        <dbReference type="ARBA" id="ARBA00022771"/>
    </source>
</evidence>
<keyword evidence="2" id="KW-0863">Zinc-finger</keyword>
<reference evidence="5 6" key="1">
    <citation type="submission" date="2007-06" db="EMBL/GenBank/DDBJ databases">
        <title>The Genome Sequence of Coccidioides posadasii RMSCC_3488.</title>
        <authorList>
            <consortium name="Coccidioides Genome Resources Consortium"/>
            <consortium name="The Broad Institute Genome Sequencing Platform"/>
            <person name="Henn M.R."/>
            <person name="Sykes S."/>
            <person name="Young S."/>
            <person name="Jaffe D."/>
            <person name="Berlin A."/>
            <person name="Alvarez P."/>
            <person name="Butler J."/>
            <person name="Gnerre S."/>
            <person name="Grabherr M."/>
            <person name="Mauceli E."/>
            <person name="Brockman W."/>
            <person name="Kodira C."/>
            <person name="Alvarado L."/>
            <person name="Zeng Q."/>
            <person name="Crawford M."/>
            <person name="Antoine C."/>
            <person name="Devon K."/>
            <person name="Galgiani J."/>
            <person name="Orsborn K."/>
            <person name="Lewis M.L."/>
            <person name="Nusbaum C."/>
            <person name="Galagan J."/>
            <person name="Birren B."/>
        </authorList>
    </citation>
    <scope>NUCLEOTIDE SEQUENCE [LARGE SCALE GENOMIC DNA]</scope>
    <source>
        <strain evidence="5 6">RMSCC 3488</strain>
    </source>
</reference>
<protein>
    <recommendedName>
        <fullName evidence="4">3CxxC-type domain-containing protein</fullName>
    </recommendedName>
</protein>
<reference evidence="6" key="3">
    <citation type="journal article" date="2010" name="Genome Res.">
        <title>Population genomic sequencing of Coccidioides fungi reveals recent hybridization and transposon control.</title>
        <authorList>
            <person name="Neafsey D.E."/>
            <person name="Barker B.M."/>
            <person name="Sharpton T.J."/>
            <person name="Stajich J.E."/>
            <person name="Park D.J."/>
            <person name="Whiston E."/>
            <person name="Hung C.-Y."/>
            <person name="McMahan C."/>
            <person name="White J."/>
            <person name="Sykes S."/>
            <person name="Heiman D."/>
            <person name="Young S."/>
            <person name="Zeng Q."/>
            <person name="Abouelleil A."/>
            <person name="Aftuck L."/>
            <person name="Bessette D."/>
            <person name="Brown A."/>
            <person name="FitzGerald M."/>
            <person name="Lui A."/>
            <person name="Macdonald J.P."/>
            <person name="Priest M."/>
            <person name="Orbach M.J."/>
            <person name="Galgiani J.N."/>
            <person name="Kirkland T.N."/>
            <person name="Cole G.T."/>
            <person name="Birren B.W."/>
            <person name="Henn M.R."/>
            <person name="Taylor J.W."/>
            <person name="Rounsley S.D."/>
        </authorList>
    </citation>
    <scope>NUCLEOTIDE SEQUENCE [LARGE SCALE GENOMIC DNA]</scope>
    <source>
        <strain evidence="6">RMSCC 3488</strain>
    </source>
</reference>
<sequence length="150" mass="17415">MPPKKWSMYPSLHDDVSCLLEEENLYFDFREGDNPQGCSKEYDSHIMGRFTCHNPKCSSKGWSSKKIPITIRMYPGAKYNARMDHMRKELHTVSKNGLEYIWRCRGPLAEAKVRTMSIYAKDAKPSPIAIITDRRGENAMEQLTSKRPVW</sequence>
<dbReference type="AlphaFoldDB" id="A0A0J6EVB0"/>